<evidence type="ECO:0000256" key="1">
    <source>
        <dbReference type="SAM" id="MobiDB-lite"/>
    </source>
</evidence>
<dbReference type="EMBL" id="KZ293507">
    <property type="protein sequence ID" value="PBK59296.1"/>
    <property type="molecule type" value="Genomic_DNA"/>
</dbReference>
<gene>
    <name evidence="2" type="ORF">ARMSODRAFT_983115</name>
</gene>
<accession>A0A2H3B8D3</accession>
<organism evidence="2 3">
    <name type="scientific">Armillaria solidipes</name>
    <dbReference type="NCBI Taxonomy" id="1076256"/>
    <lineage>
        <taxon>Eukaryota</taxon>
        <taxon>Fungi</taxon>
        <taxon>Dikarya</taxon>
        <taxon>Basidiomycota</taxon>
        <taxon>Agaricomycotina</taxon>
        <taxon>Agaricomycetes</taxon>
        <taxon>Agaricomycetidae</taxon>
        <taxon>Agaricales</taxon>
        <taxon>Marasmiineae</taxon>
        <taxon>Physalacriaceae</taxon>
        <taxon>Armillaria</taxon>
    </lineage>
</organism>
<sequence length="321" mass="35413">MSCPSIFCRNEWFEQWVNPEPPFRPLDRCGLTNHTAIEWLCCFFHGLLPPPPTSTLPHLCSQYFSHVCKKILFTQPATPRARILTTPHPQPCAQALQRGSNTIRAFTTATTTLTSPITTTTHVDHLDGHEMTPNPIPTPPSTCHIDIGANRCRIRLLRTTREYTMPRDLTSAVISAWEGLPKVQLATGTTTKTTTTGILVGGRLRKEDVEERCWMVGDIEEDGATKIGTPTADDDDDDKALLGIEGRPDGATTSPGTKTVRSFTRPPLPTLPTSNIGVPHTLQHRQRPQTHASPIIWVGEHESADDDLTTPVFDIGEFSGE</sequence>
<reference evidence="3" key="1">
    <citation type="journal article" date="2017" name="Nat. Ecol. Evol.">
        <title>Genome expansion and lineage-specific genetic innovations in the forest pathogenic fungi Armillaria.</title>
        <authorList>
            <person name="Sipos G."/>
            <person name="Prasanna A.N."/>
            <person name="Walter M.C."/>
            <person name="O'Connor E."/>
            <person name="Balint B."/>
            <person name="Krizsan K."/>
            <person name="Kiss B."/>
            <person name="Hess J."/>
            <person name="Varga T."/>
            <person name="Slot J."/>
            <person name="Riley R."/>
            <person name="Boka B."/>
            <person name="Rigling D."/>
            <person name="Barry K."/>
            <person name="Lee J."/>
            <person name="Mihaltcheva S."/>
            <person name="LaButti K."/>
            <person name="Lipzen A."/>
            <person name="Waldron R."/>
            <person name="Moloney N.M."/>
            <person name="Sperisen C."/>
            <person name="Kredics L."/>
            <person name="Vagvoelgyi C."/>
            <person name="Patrignani A."/>
            <person name="Fitzpatrick D."/>
            <person name="Nagy I."/>
            <person name="Doyle S."/>
            <person name="Anderson J.B."/>
            <person name="Grigoriev I.V."/>
            <person name="Gueldener U."/>
            <person name="Muensterkoetter M."/>
            <person name="Nagy L.G."/>
        </authorList>
    </citation>
    <scope>NUCLEOTIDE SEQUENCE [LARGE SCALE GENOMIC DNA]</scope>
    <source>
        <strain evidence="3">28-4</strain>
    </source>
</reference>
<keyword evidence="3" id="KW-1185">Reference proteome</keyword>
<name>A0A2H3B8D3_9AGAR</name>
<dbReference type="AlphaFoldDB" id="A0A2H3B8D3"/>
<protein>
    <submittedName>
        <fullName evidence="2">Uncharacterized protein</fullName>
    </submittedName>
</protein>
<evidence type="ECO:0000313" key="2">
    <source>
        <dbReference type="EMBL" id="PBK59296.1"/>
    </source>
</evidence>
<evidence type="ECO:0000313" key="3">
    <source>
        <dbReference type="Proteomes" id="UP000218334"/>
    </source>
</evidence>
<dbReference type="Proteomes" id="UP000218334">
    <property type="component" value="Unassembled WGS sequence"/>
</dbReference>
<proteinExistence type="predicted"/>
<feature type="non-terminal residue" evidence="2">
    <location>
        <position position="321"/>
    </location>
</feature>
<feature type="region of interest" description="Disordered" evidence="1">
    <location>
        <begin position="245"/>
        <end position="288"/>
    </location>
</feature>
<feature type="compositionally biased region" description="Polar residues" evidence="1">
    <location>
        <begin position="251"/>
        <end position="262"/>
    </location>
</feature>